<protein>
    <submittedName>
        <fullName evidence="1">HAD-IA family hydrolase</fullName>
    </submittedName>
</protein>
<dbReference type="EMBL" id="JABERL010000005">
    <property type="protein sequence ID" value="NNH76441.1"/>
    <property type="molecule type" value="Genomic_DNA"/>
</dbReference>
<dbReference type="InterPro" id="IPR006439">
    <property type="entry name" value="HAD-SF_hydro_IA"/>
</dbReference>
<gene>
    <name evidence="1" type="ORF">HLH17_01810</name>
</gene>
<dbReference type="NCBIfam" id="TIGR01509">
    <property type="entry name" value="HAD-SF-IA-v3"/>
    <property type="match status" value="1"/>
</dbReference>
<keyword evidence="1" id="KW-0378">Hydrolase</keyword>
<evidence type="ECO:0000313" key="1">
    <source>
        <dbReference type="EMBL" id="NNH76441.1"/>
    </source>
</evidence>
<reference evidence="1 2" key="1">
    <citation type="submission" date="2020-04" db="EMBL/GenBank/DDBJ databases">
        <title>Acinetobacter Taxon 24.</title>
        <authorList>
            <person name="Nemec A."/>
            <person name="Radolfova-Krizova L."/>
            <person name="Higgins P.G."/>
            <person name="Spanelova P."/>
        </authorList>
    </citation>
    <scope>NUCLEOTIDE SEQUENCE [LARGE SCALE GENOMIC DNA]</scope>
    <source>
        <strain evidence="1 2">ANC 5380</strain>
    </source>
</reference>
<evidence type="ECO:0000313" key="2">
    <source>
        <dbReference type="Proteomes" id="UP000569202"/>
    </source>
</evidence>
<dbReference type="InterPro" id="IPR023198">
    <property type="entry name" value="PGP-like_dom2"/>
</dbReference>
<dbReference type="SFLD" id="SFLDS00003">
    <property type="entry name" value="Haloacid_Dehalogenase"/>
    <property type="match status" value="1"/>
</dbReference>
<sequence>MRISFKNTQFEAIYVQAVLFDLDGTLVESTGLISDILSQWAVQQDLDAEAVLNFSHGKRTQDIVAHFIYDDSFELHYQGLTQKFLEAAIHTQPIQGAKSFIHALDDRRIPWAVVSSSERELIYARMNAAGLPKPTKIVAAEDIIKGKPDPEGYLKGADILNVPIELCLVFEDSPSGIQAVTAAGAQLIIIGKSKVGLSTIKNFAEIKFVLEDLSL</sequence>
<dbReference type="InterPro" id="IPR051806">
    <property type="entry name" value="HAD-like_SPP"/>
</dbReference>
<dbReference type="InterPro" id="IPR036412">
    <property type="entry name" value="HAD-like_sf"/>
</dbReference>
<dbReference type="RefSeq" id="WP_171539649.1">
    <property type="nucleotide sequence ID" value="NZ_JABERL010000005.1"/>
</dbReference>
<dbReference type="InterPro" id="IPR023214">
    <property type="entry name" value="HAD_sf"/>
</dbReference>
<dbReference type="Gene3D" id="1.10.150.240">
    <property type="entry name" value="Putative phosphatase, domain 2"/>
    <property type="match status" value="1"/>
</dbReference>
<dbReference type="Gene3D" id="3.40.50.1000">
    <property type="entry name" value="HAD superfamily/HAD-like"/>
    <property type="match status" value="1"/>
</dbReference>
<dbReference type="PANTHER" id="PTHR43481:SF4">
    <property type="entry name" value="GLYCEROL-1-PHOSPHATE PHOSPHOHYDROLASE 1-RELATED"/>
    <property type="match status" value="1"/>
</dbReference>
<dbReference type="PANTHER" id="PTHR43481">
    <property type="entry name" value="FRUCTOSE-1-PHOSPHATE PHOSPHATASE"/>
    <property type="match status" value="1"/>
</dbReference>
<dbReference type="Proteomes" id="UP000569202">
    <property type="component" value="Unassembled WGS sequence"/>
</dbReference>
<name>A0A7Y2RCU0_9GAMM</name>
<dbReference type="Pfam" id="PF13419">
    <property type="entry name" value="HAD_2"/>
    <property type="match status" value="1"/>
</dbReference>
<dbReference type="SUPFAM" id="SSF56784">
    <property type="entry name" value="HAD-like"/>
    <property type="match status" value="1"/>
</dbReference>
<accession>A0A7Y2RCU0</accession>
<dbReference type="AlphaFoldDB" id="A0A7Y2RCU0"/>
<dbReference type="InterPro" id="IPR041492">
    <property type="entry name" value="HAD_2"/>
</dbReference>
<comment type="caution">
    <text evidence="1">The sequence shown here is derived from an EMBL/GenBank/DDBJ whole genome shotgun (WGS) entry which is preliminary data.</text>
</comment>
<dbReference type="GO" id="GO:0050308">
    <property type="term" value="F:sugar-phosphatase activity"/>
    <property type="evidence" value="ECO:0007669"/>
    <property type="project" value="TreeGrafter"/>
</dbReference>
<organism evidence="1 2">
    <name type="scientific">Acinetobacter terrae</name>
    <dbReference type="NCBI Taxonomy" id="2731247"/>
    <lineage>
        <taxon>Bacteria</taxon>
        <taxon>Pseudomonadati</taxon>
        <taxon>Pseudomonadota</taxon>
        <taxon>Gammaproteobacteria</taxon>
        <taxon>Moraxellales</taxon>
        <taxon>Moraxellaceae</taxon>
        <taxon>Acinetobacter</taxon>
        <taxon>Acinetobacter Taxon 24</taxon>
    </lineage>
</organism>
<dbReference type="SFLD" id="SFLDG01129">
    <property type="entry name" value="C1.5:_HAD__Beta-PGM__Phosphata"/>
    <property type="match status" value="1"/>
</dbReference>
<proteinExistence type="predicted"/>